<dbReference type="Proteomes" id="UP000434036">
    <property type="component" value="Unassembled WGS sequence"/>
</dbReference>
<comment type="function">
    <text evidence="7">Involved in phosphonate degradation.</text>
</comment>
<keyword evidence="4 7" id="KW-0663">Pyridoxal phosphate</keyword>
<evidence type="ECO:0000313" key="12">
    <source>
        <dbReference type="Proteomes" id="UP000434036"/>
    </source>
</evidence>
<evidence type="ECO:0000256" key="7">
    <source>
        <dbReference type="HAMAP-Rule" id="MF_01376"/>
    </source>
</evidence>
<dbReference type="InterPro" id="IPR015422">
    <property type="entry name" value="PyrdxlP-dep_Trfase_small"/>
</dbReference>
<dbReference type="GO" id="GO:0047304">
    <property type="term" value="F:2-aminoethylphosphonate-pyruvate transaminase activity"/>
    <property type="evidence" value="ECO:0007669"/>
    <property type="project" value="UniProtKB-UniRule"/>
</dbReference>
<keyword evidence="3 7" id="KW-0808">Transferase</keyword>
<organism evidence="11 12">
    <name type="scientific">Copranaerobaculum intestinale</name>
    <dbReference type="NCBI Taxonomy" id="2692629"/>
    <lineage>
        <taxon>Bacteria</taxon>
        <taxon>Bacillati</taxon>
        <taxon>Bacillota</taxon>
        <taxon>Erysipelotrichia</taxon>
        <taxon>Erysipelotrichales</taxon>
        <taxon>Erysipelotrichaceae</taxon>
        <taxon>Copranaerobaculum</taxon>
    </lineage>
</organism>
<accession>A0A6N8U247</accession>
<dbReference type="NCBIfam" id="TIGR03301">
    <property type="entry name" value="PhnW-AepZ"/>
    <property type="match status" value="1"/>
</dbReference>
<feature type="modified residue" description="N6-(pyridoxal phosphate)lysine" evidence="7 9">
    <location>
        <position position="191"/>
    </location>
</feature>
<evidence type="ECO:0000256" key="5">
    <source>
        <dbReference type="ARBA" id="ARBA00023317"/>
    </source>
</evidence>
<name>A0A6N8U247_9FIRM</name>
<protein>
    <recommendedName>
        <fullName evidence="7">2-aminoethylphosphonate--pyruvate transaminase</fullName>
        <ecNumber evidence="7">2.6.1.37</ecNumber>
    </recommendedName>
    <alternativeName>
        <fullName evidence="7">2-aminoethylphosphonate aminotransferase</fullName>
    </alternativeName>
    <alternativeName>
        <fullName evidence="7">AEP transaminase</fullName>
        <shortName evidence="7">AEPT</shortName>
    </alternativeName>
</protein>
<dbReference type="EC" id="2.6.1.37" evidence="7"/>
<evidence type="ECO:0000256" key="8">
    <source>
        <dbReference type="PIRSR" id="PIRSR000524-1"/>
    </source>
</evidence>
<dbReference type="InterPro" id="IPR024169">
    <property type="entry name" value="SP_NH2Trfase/AEP_transaminase"/>
</dbReference>
<dbReference type="EMBL" id="WUUQ01000001">
    <property type="protein sequence ID" value="MXQ72396.1"/>
    <property type="molecule type" value="Genomic_DNA"/>
</dbReference>
<comment type="subunit">
    <text evidence="7">Homodimer.</text>
</comment>
<dbReference type="InterPro" id="IPR015421">
    <property type="entry name" value="PyrdxlP-dep_Trfase_major"/>
</dbReference>
<keyword evidence="12" id="KW-1185">Reference proteome</keyword>
<dbReference type="Pfam" id="PF00266">
    <property type="entry name" value="Aminotran_5"/>
    <property type="match status" value="1"/>
</dbReference>
<evidence type="ECO:0000256" key="9">
    <source>
        <dbReference type="PIRSR" id="PIRSR000524-50"/>
    </source>
</evidence>
<gene>
    <name evidence="7" type="primary">phnW</name>
    <name evidence="11" type="ORF">GSF08_00380</name>
</gene>
<comment type="catalytic activity">
    <reaction evidence="6 7">
        <text>(2-aminoethyl)phosphonate + pyruvate = phosphonoacetaldehyde + L-alanine</text>
        <dbReference type="Rhea" id="RHEA:17021"/>
        <dbReference type="ChEBI" id="CHEBI:15361"/>
        <dbReference type="ChEBI" id="CHEBI:57418"/>
        <dbReference type="ChEBI" id="CHEBI:57972"/>
        <dbReference type="ChEBI" id="CHEBI:58383"/>
        <dbReference type="EC" id="2.6.1.37"/>
    </reaction>
</comment>
<evidence type="ECO:0000313" key="11">
    <source>
        <dbReference type="EMBL" id="MXQ72396.1"/>
    </source>
</evidence>
<sequence length="361" mass="40089">MKQAILFTPGPLNTSSEVKQAMQLDLGTRDQEYMDLVKTIQHSLLDIAEADSDEYACTLLQGSGTYGVESVLTTCISKQDHLLILANGAYGQRMGLIAQKAGLPYTLITFDMLHPIPLDQAEDYIKEASFTHVAFVHNETTAGILNPLNELYQLASRYHKQVIVDAMSSFGGIPISLRETPVDYLITSSNKCLHGVPGIAILFSRISSLEQCAGNCPSLSLDLYEQYRFMKDNGGFRFTSPTHVLLALHQALHDLQASGGVLMRNQRYCNLQKRISGFMRELGFQLLVEPAYQAPIITTFAIPDTISFSSLYDALKQQGILLYAGKLPGIEAFRIGNIGELSDDDISYFMTCMKQYMEEIK</sequence>
<dbReference type="GO" id="GO:0019700">
    <property type="term" value="P:organic phosphonate catabolic process"/>
    <property type="evidence" value="ECO:0007669"/>
    <property type="project" value="UniProtKB-UniRule"/>
</dbReference>
<dbReference type="PANTHER" id="PTHR42778">
    <property type="entry name" value="2-AMINOETHYLPHOSPHONATE--PYRUVATE TRANSAMINASE"/>
    <property type="match status" value="1"/>
</dbReference>
<keyword evidence="2 7" id="KW-0032">Aminotransferase</keyword>
<dbReference type="HAMAP" id="MF_01376">
    <property type="entry name" value="PhnW_aminotrans_5"/>
    <property type="match status" value="1"/>
</dbReference>
<proteinExistence type="inferred from homology"/>
<evidence type="ECO:0000256" key="4">
    <source>
        <dbReference type="ARBA" id="ARBA00022898"/>
    </source>
</evidence>
<dbReference type="InterPro" id="IPR000192">
    <property type="entry name" value="Aminotrans_V_dom"/>
</dbReference>
<dbReference type="NCBIfam" id="TIGR02326">
    <property type="entry name" value="transamin_PhnW"/>
    <property type="match status" value="1"/>
</dbReference>
<feature type="domain" description="Aminotransferase class V" evidence="10">
    <location>
        <begin position="33"/>
        <end position="326"/>
    </location>
</feature>
<dbReference type="Gene3D" id="3.90.1150.10">
    <property type="entry name" value="Aspartate Aminotransferase, domain 1"/>
    <property type="match status" value="1"/>
</dbReference>
<dbReference type="InterPro" id="IPR015424">
    <property type="entry name" value="PyrdxlP-dep_Trfase"/>
</dbReference>
<evidence type="ECO:0000256" key="3">
    <source>
        <dbReference type="ARBA" id="ARBA00022679"/>
    </source>
</evidence>
<dbReference type="NCBIfam" id="NF010006">
    <property type="entry name" value="PRK13479.1"/>
    <property type="match status" value="1"/>
</dbReference>
<dbReference type="PIRSF" id="PIRSF000524">
    <property type="entry name" value="SPT"/>
    <property type="match status" value="1"/>
</dbReference>
<comment type="caution">
    <text evidence="11">The sequence shown here is derived from an EMBL/GenBank/DDBJ whole genome shotgun (WGS) entry which is preliminary data.</text>
</comment>
<comment type="similarity">
    <text evidence="7">Belongs to the class-V pyridoxal-phosphate-dependent aminotransferase family. PhnW subfamily.</text>
</comment>
<dbReference type="InterPro" id="IPR012703">
    <property type="entry name" value="NH2EtPonate_pyrv_transaminase"/>
</dbReference>
<evidence type="ECO:0000256" key="1">
    <source>
        <dbReference type="ARBA" id="ARBA00001933"/>
    </source>
</evidence>
<reference evidence="11 12" key="2">
    <citation type="submission" date="2020-01" db="EMBL/GenBank/DDBJ databases">
        <title>Clostridiaceae sp. nov. isolated from the gut of human by culturomics.</title>
        <authorList>
            <person name="Chang Y."/>
        </authorList>
    </citation>
    <scope>NUCLEOTIDE SEQUENCE [LARGE SCALE GENOMIC DNA]</scope>
    <source>
        <strain evidence="11 12">DONG20-135</strain>
    </source>
</reference>
<evidence type="ECO:0000256" key="2">
    <source>
        <dbReference type="ARBA" id="ARBA00022576"/>
    </source>
</evidence>
<reference evidence="11 12" key="1">
    <citation type="submission" date="2019-12" db="EMBL/GenBank/DDBJ databases">
        <authorList>
            <person name="Yang R."/>
        </authorList>
    </citation>
    <scope>NUCLEOTIDE SEQUENCE [LARGE SCALE GENOMIC DNA]</scope>
    <source>
        <strain evidence="11 12">DONG20-135</strain>
    </source>
</reference>
<dbReference type="PANTHER" id="PTHR42778:SF1">
    <property type="entry name" value="2-AMINOETHYLPHOSPHONATE--PYRUVATE TRANSAMINASE"/>
    <property type="match status" value="1"/>
</dbReference>
<evidence type="ECO:0000256" key="6">
    <source>
        <dbReference type="ARBA" id="ARBA00049460"/>
    </source>
</evidence>
<dbReference type="RefSeq" id="WP_160623896.1">
    <property type="nucleotide sequence ID" value="NZ_WUUQ01000001.1"/>
</dbReference>
<dbReference type="Gene3D" id="3.40.640.10">
    <property type="entry name" value="Type I PLP-dependent aspartate aminotransferase-like (Major domain)"/>
    <property type="match status" value="1"/>
</dbReference>
<dbReference type="SUPFAM" id="SSF53383">
    <property type="entry name" value="PLP-dependent transferases"/>
    <property type="match status" value="1"/>
</dbReference>
<keyword evidence="5 7" id="KW-0670">Pyruvate</keyword>
<feature type="binding site" evidence="8">
    <location>
        <position position="334"/>
    </location>
    <ligand>
        <name>substrate</name>
    </ligand>
</feature>
<evidence type="ECO:0000259" key="10">
    <source>
        <dbReference type="Pfam" id="PF00266"/>
    </source>
</evidence>
<dbReference type="AlphaFoldDB" id="A0A6N8U247"/>
<comment type="cofactor">
    <cofactor evidence="1 7 9">
        <name>pyridoxal 5'-phosphate</name>
        <dbReference type="ChEBI" id="CHEBI:597326"/>
    </cofactor>
</comment>